<protein>
    <submittedName>
        <fullName evidence="1">Uncharacterized protein</fullName>
    </submittedName>
</protein>
<organism evidence="1 2">
    <name type="scientific">Caerostris extrusa</name>
    <name type="common">Bark spider</name>
    <name type="synonym">Caerostris bankana</name>
    <dbReference type="NCBI Taxonomy" id="172846"/>
    <lineage>
        <taxon>Eukaryota</taxon>
        <taxon>Metazoa</taxon>
        <taxon>Ecdysozoa</taxon>
        <taxon>Arthropoda</taxon>
        <taxon>Chelicerata</taxon>
        <taxon>Arachnida</taxon>
        <taxon>Araneae</taxon>
        <taxon>Araneomorphae</taxon>
        <taxon>Entelegynae</taxon>
        <taxon>Araneoidea</taxon>
        <taxon>Araneidae</taxon>
        <taxon>Caerostris</taxon>
    </lineage>
</organism>
<evidence type="ECO:0000313" key="2">
    <source>
        <dbReference type="Proteomes" id="UP001054945"/>
    </source>
</evidence>
<comment type="caution">
    <text evidence="1">The sequence shown here is derived from an EMBL/GenBank/DDBJ whole genome shotgun (WGS) entry which is preliminary data.</text>
</comment>
<dbReference type="Proteomes" id="UP001054945">
    <property type="component" value="Unassembled WGS sequence"/>
</dbReference>
<dbReference type="EMBL" id="BPLR01014768">
    <property type="protein sequence ID" value="GIY71209.1"/>
    <property type="molecule type" value="Genomic_DNA"/>
</dbReference>
<dbReference type="AlphaFoldDB" id="A0AAV4VNN2"/>
<keyword evidence="2" id="KW-1185">Reference proteome</keyword>
<accession>A0AAV4VNN2</accession>
<proteinExistence type="predicted"/>
<gene>
    <name evidence="1" type="ORF">CEXT_553261</name>
</gene>
<reference evidence="1 2" key="1">
    <citation type="submission" date="2021-06" db="EMBL/GenBank/DDBJ databases">
        <title>Caerostris extrusa draft genome.</title>
        <authorList>
            <person name="Kono N."/>
            <person name="Arakawa K."/>
        </authorList>
    </citation>
    <scope>NUCLEOTIDE SEQUENCE [LARGE SCALE GENOMIC DNA]</scope>
</reference>
<name>A0AAV4VNN2_CAEEX</name>
<evidence type="ECO:0000313" key="1">
    <source>
        <dbReference type="EMBL" id="GIY71209.1"/>
    </source>
</evidence>
<sequence length="86" mass="9457">MHQQVCPWLTNGSLQSSSSLPTLDKLELINEGTKSPPIIIIRVLKTDPRSKYCTGLRLPLSWVTQNCLMILSLVVCLGSLSPSTAY</sequence>